<organism evidence="2 3">
    <name type="scientific">Azospirillum argentinense</name>
    <dbReference type="NCBI Taxonomy" id="2970906"/>
    <lineage>
        <taxon>Bacteria</taxon>
        <taxon>Pseudomonadati</taxon>
        <taxon>Pseudomonadota</taxon>
        <taxon>Alphaproteobacteria</taxon>
        <taxon>Rhodospirillales</taxon>
        <taxon>Azospirillaceae</taxon>
        <taxon>Azospirillum</taxon>
    </lineage>
</organism>
<dbReference type="PANTHER" id="PTHR11735">
    <property type="entry name" value="TRNA N6-ADENOSINE THREONYLCARBAMOYLTRANSFERASE"/>
    <property type="match status" value="1"/>
</dbReference>
<dbReference type="NCBIfam" id="TIGR03725">
    <property type="entry name" value="T6A_YeaZ"/>
    <property type="match status" value="1"/>
</dbReference>
<gene>
    <name evidence="2" type="ORF">FH063_005385</name>
</gene>
<feature type="domain" description="Gcp-like" evidence="1">
    <location>
        <begin position="64"/>
        <end position="155"/>
    </location>
</feature>
<dbReference type="SUPFAM" id="SSF53067">
    <property type="entry name" value="Actin-like ATPase domain"/>
    <property type="match status" value="2"/>
</dbReference>
<evidence type="ECO:0000313" key="2">
    <source>
        <dbReference type="EMBL" id="KAA1055614.1"/>
    </source>
</evidence>
<evidence type="ECO:0000313" key="3">
    <source>
        <dbReference type="Proteomes" id="UP000325333"/>
    </source>
</evidence>
<dbReference type="InterPro" id="IPR043129">
    <property type="entry name" value="ATPase_NBD"/>
</dbReference>
<dbReference type="AlphaFoldDB" id="A0A5B0KXC6"/>
<dbReference type="Proteomes" id="UP000325333">
    <property type="component" value="Unassembled WGS sequence"/>
</dbReference>
<dbReference type="GO" id="GO:0005829">
    <property type="term" value="C:cytosol"/>
    <property type="evidence" value="ECO:0007669"/>
    <property type="project" value="TreeGrafter"/>
</dbReference>
<reference evidence="2 3" key="1">
    <citation type="submission" date="2019-07" db="EMBL/GenBank/DDBJ databases">
        <title>Genome sequencing of the stress-tolerant strain Azospirillum brasilense Az19.</title>
        <authorList>
            <person name="Maroniche G.A."/>
            <person name="Garcia J.E."/>
            <person name="Pagnussat L."/>
            <person name="Amenta M."/>
            <person name="Creus C.M."/>
        </authorList>
    </citation>
    <scope>NUCLEOTIDE SEQUENCE [LARGE SCALE GENOMIC DNA]</scope>
    <source>
        <strain evidence="2 3">Az19</strain>
    </source>
</reference>
<dbReference type="InterPro" id="IPR022496">
    <property type="entry name" value="T6A_TsaB"/>
</dbReference>
<dbReference type="Pfam" id="PF00814">
    <property type="entry name" value="TsaD"/>
    <property type="match status" value="1"/>
</dbReference>
<accession>A0A5B0KXC6</accession>
<dbReference type="Gene3D" id="3.30.420.40">
    <property type="match status" value="2"/>
</dbReference>
<name>A0A5B0KXC6_9PROT</name>
<sequence>MPSGKVGAVYHALDPGLKWGFEDGGSDDACEAMRVLGLDTATSGCSAALWDDGAVTVRRREPMARGQAEALVPLAQAVMTEAGCAFDALDRIAVTVGPGAFTGLRIALAAARGFALAAGLPVVGITSFDAVVHGLPDAERDGRAVLVAVDSRRSEPFLQLFHPDLTPFGEPAMLEPAAVPGWLDGLLAGEAGAAPLLIAGDGAAALRPLLEGRADTAFAAGPGTPDAAVVAALGARREVGLPAQPFYLRPPDVSLPRKTA</sequence>
<evidence type="ECO:0000259" key="1">
    <source>
        <dbReference type="Pfam" id="PF00814"/>
    </source>
</evidence>
<comment type="caution">
    <text evidence="2">The sequence shown here is derived from an EMBL/GenBank/DDBJ whole genome shotgun (WGS) entry which is preliminary data.</text>
</comment>
<proteinExistence type="predicted"/>
<dbReference type="PANTHER" id="PTHR11735:SF11">
    <property type="entry name" value="TRNA THREONYLCARBAMOYLADENOSINE BIOSYNTHESIS PROTEIN TSAB"/>
    <property type="match status" value="1"/>
</dbReference>
<dbReference type="InterPro" id="IPR000905">
    <property type="entry name" value="Gcp-like_dom"/>
</dbReference>
<dbReference type="EMBL" id="VEWN01000006">
    <property type="protein sequence ID" value="KAA1055614.1"/>
    <property type="molecule type" value="Genomic_DNA"/>
</dbReference>
<protein>
    <recommendedName>
        <fullName evidence="1">Gcp-like domain-containing protein</fullName>
    </recommendedName>
</protein>
<dbReference type="GO" id="GO:0002949">
    <property type="term" value="P:tRNA threonylcarbamoyladenosine modification"/>
    <property type="evidence" value="ECO:0007669"/>
    <property type="project" value="InterPro"/>
</dbReference>